<evidence type="ECO:0000256" key="9">
    <source>
        <dbReference type="RuleBase" id="RU003357"/>
    </source>
</evidence>
<name>A0AA92UN47_9BACT</name>
<evidence type="ECO:0000256" key="5">
    <source>
        <dbReference type="ARBA" id="ARBA00023077"/>
    </source>
</evidence>
<feature type="domain" description="TonB-dependent receptor plug" evidence="12">
    <location>
        <begin position="113"/>
        <end position="219"/>
    </location>
</feature>
<protein>
    <submittedName>
        <fullName evidence="13">TonB-dependent receptor</fullName>
    </submittedName>
</protein>
<dbReference type="Proteomes" id="UP000285604">
    <property type="component" value="Unassembled WGS sequence"/>
</dbReference>
<gene>
    <name evidence="13" type="ORF">DXA63_03380</name>
</gene>
<keyword evidence="5 9" id="KW-0798">TonB box</keyword>
<keyword evidence="10" id="KW-0732">Signal</keyword>
<comment type="similarity">
    <text evidence="8 9">Belongs to the TonB-dependent receptor family.</text>
</comment>
<dbReference type="InterPro" id="IPR023997">
    <property type="entry name" value="TonB-dep_OMP_SusC/RagA_CS"/>
</dbReference>
<dbReference type="Gene3D" id="2.40.170.20">
    <property type="entry name" value="TonB-dependent receptor, beta-barrel domain"/>
    <property type="match status" value="1"/>
</dbReference>
<dbReference type="Pfam" id="PF07715">
    <property type="entry name" value="Plug"/>
    <property type="match status" value="1"/>
</dbReference>
<proteinExistence type="inferred from homology"/>
<dbReference type="InterPro" id="IPR008969">
    <property type="entry name" value="CarboxyPept-like_regulatory"/>
</dbReference>
<dbReference type="GO" id="GO:0009279">
    <property type="term" value="C:cell outer membrane"/>
    <property type="evidence" value="ECO:0007669"/>
    <property type="project" value="UniProtKB-SubCell"/>
</dbReference>
<accession>A0AA92UN47</accession>
<organism evidence="13 14">
    <name type="scientific">Segatella copri</name>
    <dbReference type="NCBI Taxonomy" id="165179"/>
    <lineage>
        <taxon>Bacteria</taxon>
        <taxon>Pseudomonadati</taxon>
        <taxon>Bacteroidota</taxon>
        <taxon>Bacteroidia</taxon>
        <taxon>Bacteroidales</taxon>
        <taxon>Prevotellaceae</taxon>
        <taxon>Segatella</taxon>
    </lineage>
</organism>
<evidence type="ECO:0000256" key="2">
    <source>
        <dbReference type="ARBA" id="ARBA00022448"/>
    </source>
</evidence>
<evidence type="ECO:0000256" key="3">
    <source>
        <dbReference type="ARBA" id="ARBA00022452"/>
    </source>
</evidence>
<keyword evidence="4 8" id="KW-0812">Transmembrane</keyword>
<evidence type="ECO:0000313" key="13">
    <source>
        <dbReference type="EMBL" id="RGX97519.1"/>
    </source>
</evidence>
<keyword evidence="3 8" id="KW-1134">Transmembrane beta strand</keyword>
<dbReference type="InterPro" id="IPR037066">
    <property type="entry name" value="Plug_dom_sf"/>
</dbReference>
<evidence type="ECO:0000259" key="12">
    <source>
        <dbReference type="Pfam" id="PF07715"/>
    </source>
</evidence>
<evidence type="ECO:0000256" key="7">
    <source>
        <dbReference type="ARBA" id="ARBA00023237"/>
    </source>
</evidence>
<feature type="domain" description="TonB-dependent receptor-like beta-barrel" evidence="11">
    <location>
        <begin position="408"/>
        <end position="774"/>
    </location>
</feature>
<evidence type="ECO:0000256" key="6">
    <source>
        <dbReference type="ARBA" id="ARBA00023136"/>
    </source>
</evidence>
<evidence type="ECO:0000259" key="11">
    <source>
        <dbReference type="Pfam" id="PF00593"/>
    </source>
</evidence>
<reference evidence="13 14" key="1">
    <citation type="submission" date="2018-08" db="EMBL/GenBank/DDBJ databases">
        <title>A genome reference for cultivated species of the human gut microbiota.</title>
        <authorList>
            <person name="Zou Y."/>
            <person name="Xue W."/>
            <person name="Luo G."/>
        </authorList>
    </citation>
    <scope>NUCLEOTIDE SEQUENCE [LARGE SCALE GENOMIC DNA]</scope>
    <source>
        <strain evidence="13 14">OF03-3</strain>
    </source>
</reference>
<keyword evidence="2 8" id="KW-0813">Transport</keyword>
<keyword evidence="6 8" id="KW-0472">Membrane</keyword>
<dbReference type="InterPro" id="IPR000531">
    <property type="entry name" value="Beta-barrel_TonB"/>
</dbReference>
<dbReference type="InterPro" id="IPR023996">
    <property type="entry name" value="TonB-dep_OMP_SusC/RagA"/>
</dbReference>
<dbReference type="NCBIfam" id="TIGR04057">
    <property type="entry name" value="SusC_RagA_signa"/>
    <property type="match status" value="1"/>
</dbReference>
<keyword evidence="7 8" id="KW-0998">Cell outer membrane</keyword>
<dbReference type="EMBL" id="QSCI01000007">
    <property type="protein sequence ID" value="RGX97519.1"/>
    <property type="molecule type" value="Genomic_DNA"/>
</dbReference>
<sequence length="1006" mass="110374">MNNLSRLLMSSALCTVCTVASAQQVNVNGIVKDAAGETVIGASVMVKGTKTGTVTDFDGNFHVECAPGSTLVISYIGYKTQEVKASDNMEVTLQEDANDLQEVVVTGYTTQRKADLTGAVSVMNMKEPVSASDPNMLNSMQGKLAGVQIVTDAAPGGGGSSIVVRGMSSINGGSPLLIVDGIATSENMNSINPADIESIQVLKDASSASIYGSRAANGVIIITTKQGKGEKLTVNVNYAASLQTVGKTYDMLNSTEWGQAYWAAAKNSNIAPSHPYYGSGDTPQPIAGLANTDWQDQVYRSAWTHNLSASVSNSSKKGSVMFSANYINQNGLIDYTFYRRYSARLNSNYNISDYVKVGENLMVAKFQDHGASTGDERGIPFLAMRQHPGLTVRNADGSFTNPMTELKSDYANPVQQLYNGRDDSNDSWRIFGNAYLELTPIKGLSLKTNVGIDHSQYFNKVLTRKTLAADVNALSRAYGQGDTYTWTNTGNYVFDICKDHHFNVLVGSEAIKYTFEDISAWRNHYAFEDDDYMQIGTGEGTQTNGGGKSQWALFSLFGKLDYNYADRYLFSATLRRDATSRLYNKKNSGVFPAFSGAWRVSQEKFYPKNNIVNDAKVRVAWGQNGNSQVVSNYAAYSTYIFDNGNGACDLEGTNNSYVSGIKLSATGNKDLKWETTTQTNLGFDLYMFNSSLSASFDYFWKKTKDMLTVPPTLSVAGENAGKWMNTGDMKNTGWELTLGYNSPQYGDWSWNGNFNISHYKNEVVKLNDFVNTIGGDVRLMQGQPMGVYYGYVCDGIFQNEEQVANHSAQQGKGVGRLIYRDLDGDNVITDKDQCVIGDPNPDLSLGLNLSVTWKRLTLSTFLTGEFGFDIYNTTKRQLTLMSYGGTSTNRSKDVLNAWSPTNTSASIPALSLDDNNNEARMSTYYVEDGSYLKMKFIKLQYELPNHWLKCIGASALSVYGQMENVFTITDYSGLDPELPMGAYGARLDNGPYPRSRTFTVGVNLQF</sequence>
<dbReference type="AlphaFoldDB" id="A0AA92UN47"/>
<evidence type="ECO:0000313" key="14">
    <source>
        <dbReference type="Proteomes" id="UP000285604"/>
    </source>
</evidence>
<dbReference type="InterPro" id="IPR012910">
    <property type="entry name" value="Plug_dom"/>
</dbReference>
<comment type="caution">
    <text evidence="13">The sequence shown here is derived from an EMBL/GenBank/DDBJ whole genome shotgun (WGS) entry which is preliminary data.</text>
</comment>
<dbReference type="InterPro" id="IPR039426">
    <property type="entry name" value="TonB-dep_rcpt-like"/>
</dbReference>
<dbReference type="FunFam" id="2.60.40.1120:FF:000003">
    <property type="entry name" value="Outer membrane protein Omp121"/>
    <property type="match status" value="1"/>
</dbReference>
<comment type="subcellular location">
    <subcellularLocation>
        <location evidence="1 8">Cell outer membrane</location>
        <topology evidence="1 8">Multi-pass membrane protein</topology>
    </subcellularLocation>
</comment>
<feature type="signal peptide" evidence="10">
    <location>
        <begin position="1"/>
        <end position="22"/>
    </location>
</feature>
<evidence type="ECO:0000256" key="1">
    <source>
        <dbReference type="ARBA" id="ARBA00004571"/>
    </source>
</evidence>
<evidence type="ECO:0000256" key="4">
    <source>
        <dbReference type="ARBA" id="ARBA00022692"/>
    </source>
</evidence>
<dbReference type="SUPFAM" id="SSF49464">
    <property type="entry name" value="Carboxypeptidase regulatory domain-like"/>
    <property type="match status" value="1"/>
</dbReference>
<dbReference type="SUPFAM" id="SSF56935">
    <property type="entry name" value="Porins"/>
    <property type="match status" value="1"/>
</dbReference>
<dbReference type="Gene3D" id="2.60.40.1120">
    <property type="entry name" value="Carboxypeptidase-like, regulatory domain"/>
    <property type="match status" value="1"/>
</dbReference>
<evidence type="ECO:0000256" key="10">
    <source>
        <dbReference type="SAM" id="SignalP"/>
    </source>
</evidence>
<keyword evidence="13" id="KW-0675">Receptor</keyword>
<dbReference type="NCBIfam" id="TIGR04056">
    <property type="entry name" value="OMP_RagA_SusC"/>
    <property type="match status" value="1"/>
</dbReference>
<dbReference type="InterPro" id="IPR036942">
    <property type="entry name" value="Beta-barrel_TonB_sf"/>
</dbReference>
<dbReference type="Pfam" id="PF00593">
    <property type="entry name" value="TonB_dep_Rec_b-barrel"/>
    <property type="match status" value="1"/>
</dbReference>
<dbReference type="PROSITE" id="PS52016">
    <property type="entry name" value="TONB_DEPENDENT_REC_3"/>
    <property type="match status" value="1"/>
</dbReference>
<dbReference type="Gene3D" id="2.170.130.10">
    <property type="entry name" value="TonB-dependent receptor, plug domain"/>
    <property type="match status" value="1"/>
</dbReference>
<dbReference type="Pfam" id="PF13715">
    <property type="entry name" value="CarbopepD_reg_2"/>
    <property type="match status" value="1"/>
</dbReference>
<feature type="chain" id="PRO_5041671383" evidence="10">
    <location>
        <begin position="23"/>
        <end position="1006"/>
    </location>
</feature>
<evidence type="ECO:0000256" key="8">
    <source>
        <dbReference type="PROSITE-ProRule" id="PRU01360"/>
    </source>
</evidence>